<keyword evidence="1" id="KW-1133">Transmembrane helix</keyword>
<keyword evidence="1" id="KW-0812">Transmembrane</keyword>
<evidence type="ECO:0000256" key="1">
    <source>
        <dbReference type="SAM" id="Phobius"/>
    </source>
</evidence>
<feature type="transmembrane region" description="Helical" evidence="1">
    <location>
        <begin position="50"/>
        <end position="70"/>
    </location>
</feature>
<evidence type="ECO:0000313" key="2">
    <source>
        <dbReference type="EMBL" id="ROJ24003.1"/>
    </source>
</evidence>
<accession>A0A3N0XQG3</accession>
<reference evidence="2 3" key="1">
    <citation type="submission" date="2018-10" db="EMBL/GenBank/DDBJ databases">
        <title>Genome assembly for a Yunnan-Guizhou Plateau 3E fish, Anabarilius grahami (Regan), and its evolutionary and genetic applications.</title>
        <authorList>
            <person name="Jiang W."/>
        </authorList>
    </citation>
    <scope>NUCLEOTIDE SEQUENCE [LARGE SCALE GENOMIC DNA]</scope>
    <source>
        <strain evidence="2">AG-KIZ</strain>
        <tissue evidence="2">Muscle</tissue>
    </source>
</reference>
<keyword evidence="1" id="KW-0472">Membrane</keyword>
<protein>
    <submittedName>
        <fullName evidence="2">Uncharacterized protein</fullName>
    </submittedName>
</protein>
<dbReference type="EMBL" id="RJVU01063649">
    <property type="protein sequence ID" value="ROJ24003.1"/>
    <property type="molecule type" value="Genomic_DNA"/>
</dbReference>
<proteinExistence type="predicted"/>
<organism evidence="2 3">
    <name type="scientific">Anabarilius grahami</name>
    <name type="common">Kanglang fish</name>
    <name type="synonym">Barilius grahami</name>
    <dbReference type="NCBI Taxonomy" id="495550"/>
    <lineage>
        <taxon>Eukaryota</taxon>
        <taxon>Metazoa</taxon>
        <taxon>Chordata</taxon>
        <taxon>Craniata</taxon>
        <taxon>Vertebrata</taxon>
        <taxon>Euteleostomi</taxon>
        <taxon>Actinopterygii</taxon>
        <taxon>Neopterygii</taxon>
        <taxon>Teleostei</taxon>
        <taxon>Ostariophysi</taxon>
        <taxon>Cypriniformes</taxon>
        <taxon>Xenocyprididae</taxon>
        <taxon>Xenocypridinae</taxon>
        <taxon>Xenocypridinae incertae sedis</taxon>
        <taxon>Anabarilius</taxon>
    </lineage>
</organism>
<sequence>MAAPQRQWSGEKECELLSFYASSHAHGEQAHECLEQTQRQPDCPAHLLPLLLQGCGVQGSIIMVFLILWINDVPIEKGSSEGHDAWQRQAKVFTVVSCFIKIKL</sequence>
<evidence type="ECO:0000313" key="3">
    <source>
        <dbReference type="Proteomes" id="UP000281406"/>
    </source>
</evidence>
<gene>
    <name evidence="2" type="ORF">DPX16_23564</name>
</gene>
<dbReference type="Proteomes" id="UP000281406">
    <property type="component" value="Unassembled WGS sequence"/>
</dbReference>
<name>A0A3N0XQG3_ANAGA</name>
<comment type="caution">
    <text evidence="2">The sequence shown here is derived from an EMBL/GenBank/DDBJ whole genome shotgun (WGS) entry which is preliminary data.</text>
</comment>
<keyword evidence="3" id="KW-1185">Reference proteome</keyword>
<dbReference type="AlphaFoldDB" id="A0A3N0XQG3"/>